<dbReference type="PANTHER" id="PTHR12905:SF18">
    <property type="entry name" value="ESTER HYDROLASE, PUTATIVE (AFU_ORTHOLOGUE AFUA_4G03130)-RELATED"/>
    <property type="match status" value="1"/>
</dbReference>
<dbReference type="InterPro" id="IPR029052">
    <property type="entry name" value="Metallo-depent_PP-like"/>
</dbReference>
<dbReference type="CDD" id="cd07379">
    <property type="entry name" value="MPP_239FB"/>
    <property type="match status" value="1"/>
</dbReference>
<sequence length="260" mass="29582">MELVRRLNGFLRYLGLRRSSYWDKPALLDEWLESPLKAMVVRLYCISSMAARQSHQAATQSASYQSDLLIHAGDLTQGGTAAEIQAQLDWLDTLPHTHKVLISGNHDRYFDIKTRHDEDTLTHARLDFKRIHYLERKSVTLSFKGQRRLNIFGAPDIIGPTGTSSTNAFQYDAGHHPWREAVPRNTDVLITHGPPRHHLDLNLGCSGLLRDGWRVKPKLHVFGHIHCSRGTQSVFWDSCQLGYENFLSRKMRGPLLGHGS</sequence>
<evidence type="ECO:0000259" key="1">
    <source>
        <dbReference type="Pfam" id="PF00149"/>
    </source>
</evidence>
<dbReference type="Pfam" id="PF00149">
    <property type="entry name" value="Metallophos"/>
    <property type="match status" value="1"/>
</dbReference>
<proteinExistence type="predicted"/>
<feature type="domain" description="Calcineurin-like phosphoesterase" evidence="1">
    <location>
        <begin position="64"/>
        <end position="227"/>
    </location>
</feature>
<evidence type="ECO:0000313" key="3">
    <source>
        <dbReference type="Proteomes" id="UP001480595"/>
    </source>
</evidence>
<comment type="caution">
    <text evidence="2">The sequence shown here is derived from an EMBL/GenBank/DDBJ whole genome shotgun (WGS) entry which is preliminary data.</text>
</comment>
<dbReference type="GeneID" id="92097519"/>
<keyword evidence="3" id="KW-1185">Reference proteome</keyword>
<dbReference type="SUPFAM" id="SSF56300">
    <property type="entry name" value="Metallo-dependent phosphatases"/>
    <property type="match status" value="1"/>
</dbReference>
<dbReference type="EMBL" id="JAQQWL010000013">
    <property type="protein sequence ID" value="KAK8042564.1"/>
    <property type="molecule type" value="Genomic_DNA"/>
</dbReference>
<dbReference type="InterPro" id="IPR051693">
    <property type="entry name" value="UPF0046_metallophosphoest"/>
</dbReference>
<evidence type="ECO:0000313" key="2">
    <source>
        <dbReference type="EMBL" id="KAK8042564.1"/>
    </source>
</evidence>
<gene>
    <name evidence="2" type="ORF">PG994_013047</name>
</gene>
<dbReference type="Proteomes" id="UP001480595">
    <property type="component" value="Unassembled WGS sequence"/>
</dbReference>
<accession>A0ABR1T7I8</accession>
<reference evidence="2 3" key="1">
    <citation type="submission" date="2023-01" db="EMBL/GenBank/DDBJ databases">
        <title>Analysis of 21 Apiospora genomes using comparative genomics revels a genus with tremendous synthesis potential of carbohydrate active enzymes and secondary metabolites.</title>
        <authorList>
            <person name="Sorensen T."/>
        </authorList>
    </citation>
    <scope>NUCLEOTIDE SEQUENCE [LARGE SCALE GENOMIC DNA]</scope>
    <source>
        <strain evidence="2 3">CBS 135458</strain>
    </source>
</reference>
<dbReference type="PANTHER" id="PTHR12905">
    <property type="entry name" value="METALLOPHOSPHOESTERASE"/>
    <property type="match status" value="1"/>
</dbReference>
<dbReference type="RefSeq" id="XP_066709417.1">
    <property type="nucleotide sequence ID" value="XM_066864456.1"/>
</dbReference>
<dbReference type="Gene3D" id="3.60.21.10">
    <property type="match status" value="1"/>
</dbReference>
<protein>
    <submittedName>
        <fullName evidence="2">Calcineurin-like phosphoesterase</fullName>
    </submittedName>
</protein>
<dbReference type="InterPro" id="IPR004843">
    <property type="entry name" value="Calcineurin-like_PHP"/>
</dbReference>
<organism evidence="2 3">
    <name type="scientific">Apiospora phragmitis</name>
    <dbReference type="NCBI Taxonomy" id="2905665"/>
    <lineage>
        <taxon>Eukaryota</taxon>
        <taxon>Fungi</taxon>
        <taxon>Dikarya</taxon>
        <taxon>Ascomycota</taxon>
        <taxon>Pezizomycotina</taxon>
        <taxon>Sordariomycetes</taxon>
        <taxon>Xylariomycetidae</taxon>
        <taxon>Amphisphaeriales</taxon>
        <taxon>Apiosporaceae</taxon>
        <taxon>Apiospora</taxon>
    </lineage>
</organism>
<name>A0ABR1T7I8_9PEZI</name>